<keyword evidence="10" id="KW-1185">Reference proteome</keyword>
<dbReference type="Proteomes" id="UP000305948">
    <property type="component" value="Unassembled WGS sequence"/>
</dbReference>
<feature type="domain" description="Glycoside hydrolase family 29 N-terminal" evidence="8">
    <location>
        <begin position="336"/>
        <end position="686"/>
    </location>
</feature>
<keyword evidence="6" id="KW-0326">Glycosidase</keyword>
<dbReference type="PANTHER" id="PTHR10030">
    <property type="entry name" value="ALPHA-L-FUCOSIDASE"/>
    <property type="match status" value="1"/>
</dbReference>
<evidence type="ECO:0000256" key="6">
    <source>
        <dbReference type="ARBA" id="ARBA00023295"/>
    </source>
</evidence>
<evidence type="ECO:0000256" key="5">
    <source>
        <dbReference type="ARBA" id="ARBA00022801"/>
    </source>
</evidence>
<evidence type="ECO:0000256" key="3">
    <source>
        <dbReference type="ARBA" id="ARBA00012662"/>
    </source>
</evidence>
<keyword evidence="4 7" id="KW-0732">Signal</keyword>
<dbReference type="EC" id="3.2.1.51" evidence="3"/>
<dbReference type="AlphaFoldDB" id="A0A5C3N1H8"/>
<organism evidence="9 10">
    <name type="scientific">Heliocybe sulcata</name>
    <dbReference type="NCBI Taxonomy" id="5364"/>
    <lineage>
        <taxon>Eukaryota</taxon>
        <taxon>Fungi</taxon>
        <taxon>Dikarya</taxon>
        <taxon>Basidiomycota</taxon>
        <taxon>Agaricomycotina</taxon>
        <taxon>Agaricomycetes</taxon>
        <taxon>Gloeophyllales</taxon>
        <taxon>Gloeophyllaceae</taxon>
        <taxon>Heliocybe</taxon>
    </lineage>
</organism>
<dbReference type="STRING" id="5364.A0A5C3N1H8"/>
<reference evidence="9 10" key="1">
    <citation type="journal article" date="2019" name="Nat. Ecol. Evol.">
        <title>Megaphylogeny resolves global patterns of mushroom evolution.</title>
        <authorList>
            <person name="Varga T."/>
            <person name="Krizsan K."/>
            <person name="Foldi C."/>
            <person name="Dima B."/>
            <person name="Sanchez-Garcia M."/>
            <person name="Sanchez-Ramirez S."/>
            <person name="Szollosi G.J."/>
            <person name="Szarkandi J.G."/>
            <person name="Papp V."/>
            <person name="Albert L."/>
            <person name="Andreopoulos W."/>
            <person name="Angelini C."/>
            <person name="Antonin V."/>
            <person name="Barry K.W."/>
            <person name="Bougher N.L."/>
            <person name="Buchanan P."/>
            <person name="Buyck B."/>
            <person name="Bense V."/>
            <person name="Catcheside P."/>
            <person name="Chovatia M."/>
            <person name="Cooper J."/>
            <person name="Damon W."/>
            <person name="Desjardin D."/>
            <person name="Finy P."/>
            <person name="Geml J."/>
            <person name="Haridas S."/>
            <person name="Hughes K."/>
            <person name="Justo A."/>
            <person name="Karasinski D."/>
            <person name="Kautmanova I."/>
            <person name="Kiss B."/>
            <person name="Kocsube S."/>
            <person name="Kotiranta H."/>
            <person name="LaButti K.M."/>
            <person name="Lechner B.E."/>
            <person name="Liimatainen K."/>
            <person name="Lipzen A."/>
            <person name="Lukacs Z."/>
            <person name="Mihaltcheva S."/>
            <person name="Morgado L.N."/>
            <person name="Niskanen T."/>
            <person name="Noordeloos M.E."/>
            <person name="Ohm R.A."/>
            <person name="Ortiz-Santana B."/>
            <person name="Ovrebo C."/>
            <person name="Racz N."/>
            <person name="Riley R."/>
            <person name="Savchenko A."/>
            <person name="Shiryaev A."/>
            <person name="Soop K."/>
            <person name="Spirin V."/>
            <person name="Szebenyi C."/>
            <person name="Tomsovsky M."/>
            <person name="Tulloss R.E."/>
            <person name="Uehling J."/>
            <person name="Grigoriev I.V."/>
            <person name="Vagvolgyi C."/>
            <person name="Papp T."/>
            <person name="Martin F.M."/>
            <person name="Miettinen O."/>
            <person name="Hibbett D.S."/>
            <person name="Nagy L.G."/>
        </authorList>
    </citation>
    <scope>NUCLEOTIDE SEQUENCE [LARGE SCALE GENOMIC DNA]</scope>
    <source>
        <strain evidence="9 10">OMC1185</strain>
    </source>
</reference>
<dbReference type="Pfam" id="PF01120">
    <property type="entry name" value="Alpha_L_fucos"/>
    <property type="match status" value="1"/>
</dbReference>
<dbReference type="InterPro" id="IPR017853">
    <property type="entry name" value="GH"/>
</dbReference>
<dbReference type="InterPro" id="IPR000933">
    <property type="entry name" value="Glyco_hydro_29"/>
</dbReference>
<evidence type="ECO:0000256" key="2">
    <source>
        <dbReference type="ARBA" id="ARBA00007951"/>
    </source>
</evidence>
<evidence type="ECO:0000256" key="1">
    <source>
        <dbReference type="ARBA" id="ARBA00004071"/>
    </source>
</evidence>
<feature type="chain" id="PRO_5022788134" description="alpha-L-fucosidase" evidence="7">
    <location>
        <begin position="21"/>
        <end position="791"/>
    </location>
</feature>
<dbReference type="OrthoDB" id="6039950at2759"/>
<dbReference type="SMART" id="SM00812">
    <property type="entry name" value="Alpha_L_fucos"/>
    <property type="match status" value="1"/>
</dbReference>
<evidence type="ECO:0000313" key="10">
    <source>
        <dbReference type="Proteomes" id="UP000305948"/>
    </source>
</evidence>
<dbReference type="EMBL" id="ML213512">
    <property type="protein sequence ID" value="TFK50892.1"/>
    <property type="molecule type" value="Genomic_DNA"/>
</dbReference>
<proteinExistence type="inferred from homology"/>
<feature type="signal peptide" evidence="7">
    <location>
        <begin position="1"/>
        <end position="20"/>
    </location>
</feature>
<comment type="function">
    <text evidence="1">Alpha-L-fucosidase is responsible for hydrolyzing the alpha-1,6-linked fucose joined to the reducing-end N-acetylglucosamine of the carbohydrate moieties of glycoproteins.</text>
</comment>
<name>A0A5C3N1H8_9AGAM</name>
<evidence type="ECO:0000259" key="8">
    <source>
        <dbReference type="Pfam" id="PF01120"/>
    </source>
</evidence>
<dbReference type="Gene3D" id="3.20.20.80">
    <property type="entry name" value="Glycosidases"/>
    <property type="match status" value="1"/>
</dbReference>
<dbReference type="PRINTS" id="PR00741">
    <property type="entry name" value="GLHYDRLASE29"/>
</dbReference>
<dbReference type="GO" id="GO:0016139">
    <property type="term" value="P:glycoside catabolic process"/>
    <property type="evidence" value="ECO:0007669"/>
    <property type="project" value="TreeGrafter"/>
</dbReference>
<dbReference type="InterPro" id="IPR057739">
    <property type="entry name" value="Glyco_hydro_29_N"/>
</dbReference>
<evidence type="ECO:0000313" key="9">
    <source>
        <dbReference type="EMBL" id="TFK50892.1"/>
    </source>
</evidence>
<dbReference type="GO" id="GO:0006004">
    <property type="term" value="P:fucose metabolic process"/>
    <property type="evidence" value="ECO:0007669"/>
    <property type="project" value="InterPro"/>
</dbReference>
<evidence type="ECO:0000256" key="7">
    <source>
        <dbReference type="SAM" id="SignalP"/>
    </source>
</evidence>
<protein>
    <recommendedName>
        <fullName evidence="3">alpha-L-fucosidase</fullName>
        <ecNumber evidence="3">3.2.1.51</ecNumber>
    </recommendedName>
</protein>
<gene>
    <name evidence="9" type="ORF">OE88DRAFT_192257</name>
</gene>
<accession>A0A5C3N1H8</accession>
<keyword evidence="5 9" id="KW-0378">Hydrolase</keyword>
<dbReference type="InterPro" id="IPR016286">
    <property type="entry name" value="FUC_metazoa-typ"/>
</dbReference>
<dbReference type="SUPFAM" id="SSF51445">
    <property type="entry name" value="(Trans)glycosidases"/>
    <property type="match status" value="1"/>
</dbReference>
<dbReference type="GO" id="GO:0004560">
    <property type="term" value="F:alpha-L-fucosidase activity"/>
    <property type="evidence" value="ECO:0007669"/>
    <property type="project" value="UniProtKB-EC"/>
</dbReference>
<comment type="similarity">
    <text evidence="2">Belongs to the glycosyl hydrolase 29 family.</text>
</comment>
<evidence type="ECO:0000256" key="4">
    <source>
        <dbReference type="ARBA" id="ARBA00022729"/>
    </source>
</evidence>
<dbReference type="PANTHER" id="PTHR10030:SF37">
    <property type="entry name" value="ALPHA-L-FUCOSIDASE-RELATED"/>
    <property type="match status" value="1"/>
</dbReference>
<sequence>MKLLRSSVVLLGLIFAGARAASLVPFTSIPLSLADLFNNQATSLNGSGGNFDGLGSSYDVSLLPTGAWNYDGISYELPWGNNTSGSNDNIVTRNQVLALPEPTVLHEIHMLYAMDGNDVDTPMSFIFNFVDNSTEEVEMSAKAWWRWPEINVGVINTPYSFINQTSAKNSNATSIFQWSASVPSGSAVESIMLPSDTDPDSRLHIFAVSITPSTLSPDSATNAVLSVRRAQFSTRWEQVNETRPQAVQVTLANLLPISALSVNASINSPYTVEISGPTVSTVVPGIVRRLIPSDQVSVDVLVTTSGTSNATVTVKDEHGAVVGTSEGWLATPIPAEWTADPELLSTHETPTWYNQAKYGIFVHWGVYSVPAWAPEGTYAEWYNWDLHNPPNSSNPFYVHQLDTYGPDVVYDDFIANFTASKFNASSWLDIFDKAGAKYFVLVTKHHDGFALFDTENTTHRGSVYMGPQRDLLGELFDTAKQEKPWLHRGTYYSMPEWFNPDYAPYGFSEWPGGLARNVFHPSEFEPYTGHLNISDYLTDLQLPHMLTLAERYGTEIMWCDIGGPNRTPEFAAQFYNNAMAKGAQVTINNRCGAVPDFTTPEYQTLGAIQAQKWETNEGMDPFSYGLNSNTNASQYKNATTIIQTLVDVVSKNGNYLLDVGPTAEGEIIAPMTDNLLAAGEWLASSGACVYNTSYWFKGAQDSVNGTLRFLTTPETFCIVSLVEPSQTLSVNGQIPILPGDEVVYLGDPNNTSLSWSTEPNTGYLTVDIGDIPLNPVGGAEAWAFQVKYNTG</sequence>